<protein>
    <submittedName>
        <fullName evidence="2">Nuclear transport factor 2 family protein</fullName>
    </submittedName>
</protein>
<reference evidence="2" key="1">
    <citation type="submission" date="2020-08" db="EMBL/GenBank/DDBJ databases">
        <title>Paracoccus amoyensis sp. nov., isolated from the surface seawater at coast of Xiamen, Fujian.</title>
        <authorList>
            <person name="Lyu L."/>
        </authorList>
    </citation>
    <scope>NUCLEOTIDE SEQUENCE</scope>
    <source>
        <strain evidence="2">11-3</strain>
    </source>
</reference>
<organism evidence="2 3">
    <name type="scientific">Paracoccus amoyensis</name>
    <dbReference type="NCBI Taxonomy" id="2760093"/>
    <lineage>
        <taxon>Bacteria</taxon>
        <taxon>Pseudomonadati</taxon>
        <taxon>Pseudomonadota</taxon>
        <taxon>Alphaproteobacteria</taxon>
        <taxon>Rhodobacterales</taxon>
        <taxon>Paracoccaceae</taxon>
        <taxon>Paracoccus</taxon>
    </lineage>
</organism>
<dbReference type="EMBL" id="JACOQL010000003">
    <property type="protein sequence ID" value="MBC9247457.1"/>
    <property type="molecule type" value="Genomic_DNA"/>
</dbReference>
<accession>A0A926GFR1</accession>
<proteinExistence type="predicted"/>
<evidence type="ECO:0000313" key="2">
    <source>
        <dbReference type="EMBL" id="MBC9247457.1"/>
    </source>
</evidence>
<dbReference type="SUPFAM" id="SSF54427">
    <property type="entry name" value="NTF2-like"/>
    <property type="match status" value="1"/>
</dbReference>
<dbReference type="Proteomes" id="UP000608594">
    <property type="component" value="Unassembled WGS sequence"/>
</dbReference>
<dbReference type="AlphaFoldDB" id="A0A926GFR1"/>
<dbReference type="InterPro" id="IPR027843">
    <property type="entry name" value="DUF4440"/>
</dbReference>
<evidence type="ECO:0000313" key="3">
    <source>
        <dbReference type="Proteomes" id="UP000608594"/>
    </source>
</evidence>
<sequence>MPDIQALEDRRYAAMRAGDVTTLRDLLSARLRYTHSLGDHDTRDSYLAKVAAGHFVYHRIDHPVEWSERLPGAVLLAGRMAAEVDVGGEPRRINNAFLAVWADEGDAWRLIAYQPTPMPGADPLQA</sequence>
<dbReference type="RefSeq" id="WP_187793932.1">
    <property type="nucleotide sequence ID" value="NZ_JACOQL010000003.1"/>
</dbReference>
<keyword evidence="3" id="KW-1185">Reference proteome</keyword>
<dbReference type="InterPro" id="IPR032710">
    <property type="entry name" value="NTF2-like_dom_sf"/>
</dbReference>
<feature type="domain" description="DUF4440" evidence="1">
    <location>
        <begin position="4"/>
        <end position="110"/>
    </location>
</feature>
<gene>
    <name evidence="2" type="ORF">H4P12_12210</name>
</gene>
<evidence type="ECO:0000259" key="1">
    <source>
        <dbReference type="Pfam" id="PF14534"/>
    </source>
</evidence>
<name>A0A926GFR1_9RHOB</name>
<comment type="caution">
    <text evidence="2">The sequence shown here is derived from an EMBL/GenBank/DDBJ whole genome shotgun (WGS) entry which is preliminary data.</text>
</comment>
<dbReference type="Gene3D" id="3.10.450.50">
    <property type="match status" value="1"/>
</dbReference>
<dbReference type="Pfam" id="PF14534">
    <property type="entry name" value="DUF4440"/>
    <property type="match status" value="1"/>
</dbReference>